<sequence length="257" mass="27717">MTTTSYVESLFSLEGKTALVTGPGTGIGQGIAVALARSGANIIGTYHHTPLDETKALVEQTGRSFHAVQVDFADPQSAQRDIDTILQQHTIDILINNAGTIKREEAAHYSEENWHTVMDVNINSLFFLTQKVGQHMLKNGQGKIVNIASLLSFQGGVFVPAYTASKHAVAGLTKAFANEWAKHQIQVNAIAPGYIATNNTQAIRDDANRNEEILKRIPAGRWGQPEDLAGAAVFLSSPASDYMNGHILAVDGGWLAR</sequence>
<dbReference type="Proteomes" id="UP000028091">
    <property type="component" value="Unassembled WGS sequence"/>
</dbReference>
<dbReference type="AlphaFoldDB" id="A0A081LEI4"/>
<keyword evidence="2" id="KW-0560">Oxidoreductase</keyword>
<evidence type="ECO:0000256" key="2">
    <source>
        <dbReference type="ARBA" id="ARBA00023002"/>
    </source>
</evidence>
<evidence type="ECO:0000313" key="3">
    <source>
        <dbReference type="EMBL" id="KEP27660.1"/>
    </source>
</evidence>
<dbReference type="SUPFAM" id="SSF51735">
    <property type="entry name" value="NAD(P)-binding Rossmann-fold domains"/>
    <property type="match status" value="1"/>
</dbReference>
<gene>
    <name evidence="3" type="ORF">BA70_11065</name>
</gene>
<dbReference type="PANTHER" id="PTHR42760:SF5">
    <property type="entry name" value="2-DEHYDRO-3-DEOXY-D-GLUCONATE 5-DEHYDROGENASE"/>
    <property type="match status" value="1"/>
</dbReference>
<dbReference type="PROSITE" id="PS00061">
    <property type="entry name" value="ADH_SHORT"/>
    <property type="match status" value="1"/>
</dbReference>
<dbReference type="GO" id="GO:0008206">
    <property type="term" value="P:bile acid metabolic process"/>
    <property type="evidence" value="ECO:0007669"/>
    <property type="project" value="UniProtKB-ARBA"/>
</dbReference>
<dbReference type="OrthoDB" id="9803333at2"/>
<protein>
    <submittedName>
        <fullName evidence="3">3-ketoacyl-ACP reductase</fullName>
    </submittedName>
</protein>
<dbReference type="PRINTS" id="PR00080">
    <property type="entry name" value="SDRFAMILY"/>
</dbReference>
<name>A0A081LEI4_9BACI</name>
<keyword evidence="4" id="KW-1185">Reference proteome</keyword>
<reference evidence="3 4" key="1">
    <citation type="submission" date="2012-09" db="EMBL/GenBank/DDBJ databases">
        <title>Genome Sequence of Bacillus sp. DW5-4.</title>
        <authorList>
            <person name="Lai Q."/>
            <person name="Liu Y."/>
            <person name="Shao Z."/>
        </authorList>
    </citation>
    <scope>NUCLEOTIDE SEQUENCE [LARGE SCALE GENOMIC DNA]</scope>
    <source>
        <strain evidence="3 4">DW5-4</strain>
    </source>
</reference>
<dbReference type="Pfam" id="PF13561">
    <property type="entry name" value="adh_short_C2"/>
    <property type="match status" value="1"/>
</dbReference>
<dbReference type="InterPro" id="IPR002347">
    <property type="entry name" value="SDR_fam"/>
</dbReference>
<dbReference type="InterPro" id="IPR011286">
    <property type="entry name" value="2-deoxy-D-gluc_3_DH"/>
</dbReference>
<accession>A0A081LEI4</accession>
<dbReference type="CDD" id="cd05347">
    <property type="entry name" value="Ga5DH-like_SDR_c"/>
    <property type="match status" value="1"/>
</dbReference>
<dbReference type="EMBL" id="JOTP01000003">
    <property type="protein sequence ID" value="KEP27660.1"/>
    <property type="molecule type" value="Genomic_DNA"/>
</dbReference>
<organism evidence="3 4">
    <name type="scientific">Bacillus zhangzhouensis</name>
    <dbReference type="NCBI Taxonomy" id="1178540"/>
    <lineage>
        <taxon>Bacteria</taxon>
        <taxon>Bacillati</taxon>
        <taxon>Bacillota</taxon>
        <taxon>Bacilli</taxon>
        <taxon>Bacillales</taxon>
        <taxon>Bacillaceae</taxon>
        <taxon>Bacillus</taxon>
    </lineage>
</organism>
<dbReference type="GO" id="GO:0051287">
    <property type="term" value="F:NAD binding"/>
    <property type="evidence" value="ECO:0007669"/>
    <property type="project" value="InterPro"/>
</dbReference>
<dbReference type="InterPro" id="IPR036291">
    <property type="entry name" value="NAD(P)-bd_dom_sf"/>
</dbReference>
<dbReference type="RefSeq" id="WP_034318485.1">
    <property type="nucleotide sequence ID" value="NZ_JOTP01000003.1"/>
</dbReference>
<evidence type="ECO:0000313" key="4">
    <source>
        <dbReference type="Proteomes" id="UP000028091"/>
    </source>
</evidence>
<dbReference type="PRINTS" id="PR00081">
    <property type="entry name" value="GDHRDH"/>
</dbReference>
<proteinExistence type="inferred from homology"/>
<dbReference type="PANTHER" id="PTHR42760">
    <property type="entry name" value="SHORT-CHAIN DEHYDROGENASES/REDUCTASES FAMILY MEMBER"/>
    <property type="match status" value="1"/>
</dbReference>
<dbReference type="NCBIfam" id="NF005390">
    <property type="entry name" value="PRK06935.1"/>
    <property type="match status" value="1"/>
</dbReference>
<dbReference type="InterPro" id="IPR020904">
    <property type="entry name" value="Sc_DH/Rdtase_CS"/>
</dbReference>
<dbReference type="eggNOG" id="COG1028">
    <property type="taxonomic scope" value="Bacteria"/>
</dbReference>
<dbReference type="GO" id="GO:0008678">
    <property type="term" value="F:2-deoxy-D-gluconate 3-dehydrogenase activity"/>
    <property type="evidence" value="ECO:0007669"/>
    <property type="project" value="InterPro"/>
</dbReference>
<comment type="caution">
    <text evidence="3">The sequence shown here is derived from an EMBL/GenBank/DDBJ whole genome shotgun (WGS) entry which is preliminary data.</text>
</comment>
<dbReference type="Gene3D" id="3.40.50.720">
    <property type="entry name" value="NAD(P)-binding Rossmann-like Domain"/>
    <property type="match status" value="1"/>
</dbReference>
<dbReference type="FunFam" id="3.40.50.720:FF:000084">
    <property type="entry name" value="Short-chain dehydrogenase reductase"/>
    <property type="match status" value="1"/>
</dbReference>
<dbReference type="NCBIfam" id="TIGR01832">
    <property type="entry name" value="kduD"/>
    <property type="match status" value="1"/>
</dbReference>
<evidence type="ECO:0000256" key="1">
    <source>
        <dbReference type="ARBA" id="ARBA00006484"/>
    </source>
</evidence>
<comment type="similarity">
    <text evidence="1">Belongs to the short-chain dehydrogenases/reductases (SDR) family.</text>
</comment>